<dbReference type="Pfam" id="PF00254">
    <property type="entry name" value="FKBP_C"/>
    <property type="match status" value="1"/>
</dbReference>
<dbReference type="EMBL" id="GL377686">
    <property type="protein sequence ID" value="EFJ07351.1"/>
    <property type="molecule type" value="Genomic_DNA"/>
</dbReference>
<dbReference type="GO" id="GO:0010207">
    <property type="term" value="P:photosystem II assembly"/>
    <property type="evidence" value="ECO:0000318"/>
    <property type="project" value="GO_Central"/>
</dbReference>
<name>D8T7I5_SELML</name>
<dbReference type="Proteomes" id="UP000001514">
    <property type="component" value="Unassembled WGS sequence"/>
</dbReference>
<dbReference type="InterPro" id="IPR046357">
    <property type="entry name" value="PPIase_dom_sf"/>
</dbReference>
<comment type="catalytic activity">
    <reaction evidence="1">
        <text>[protein]-peptidylproline (omega=180) = [protein]-peptidylproline (omega=0)</text>
        <dbReference type="Rhea" id="RHEA:16237"/>
        <dbReference type="Rhea" id="RHEA-COMP:10747"/>
        <dbReference type="Rhea" id="RHEA-COMP:10748"/>
        <dbReference type="ChEBI" id="CHEBI:83833"/>
        <dbReference type="ChEBI" id="CHEBI:83834"/>
        <dbReference type="EC" id="5.2.1.8"/>
    </reaction>
</comment>
<dbReference type="PROSITE" id="PS50059">
    <property type="entry name" value="FKBP_PPIASE"/>
    <property type="match status" value="1"/>
</dbReference>
<dbReference type="STRING" id="88036.D8T7I5"/>
<dbReference type="Gene3D" id="3.10.50.40">
    <property type="match status" value="1"/>
</dbReference>
<evidence type="ECO:0000259" key="2">
    <source>
        <dbReference type="PROSITE" id="PS50059"/>
    </source>
</evidence>
<dbReference type="InParanoid" id="D8T7I5"/>
<evidence type="ECO:0000313" key="4">
    <source>
        <dbReference type="Proteomes" id="UP000001514"/>
    </source>
</evidence>
<keyword evidence="1" id="KW-0697">Rotamase</keyword>
<protein>
    <recommendedName>
        <fullName evidence="1">peptidylprolyl isomerase</fullName>
        <ecNumber evidence="1">5.2.1.8</ecNumber>
    </recommendedName>
</protein>
<dbReference type="KEGG" id="smo:SELMODRAFT_448462"/>
<dbReference type="SUPFAM" id="SSF54534">
    <property type="entry name" value="FKBP-like"/>
    <property type="match status" value="1"/>
</dbReference>
<organism evidence="4">
    <name type="scientific">Selaginella moellendorffii</name>
    <name type="common">Spikemoss</name>
    <dbReference type="NCBI Taxonomy" id="88036"/>
    <lineage>
        <taxon>Eukaryota</taxon>
        <taxon>Viridiplantae</taxon>
        <taxon>Streptophyta</taxon>
        <taxon>Embryophyta</taxon>
        <taxon>Tracheophyta</taxon>
        <taxon>Lycopodiopsida</taxon>
        <taxon>Selaginellales</taxon>
        <taxon>Selaginellaceae</taxon>
        <taxon>Selaginella</taxon>
    </lineage>
</organism>
<dbReference type="PANTHER" id="PTHR47414:SF1">
    <property type="entry name" value="PEPTIDYL-PROLYL CIS-TRANS ISOMERASE FKBP20-2, CHLOROPLASTIC"/>
    <property type="match status" value="1"/>
</dbReference>
<keyword evidence="1" id="KW-0413">Isomerase</keyword>
<sequence length="218" mass="23364">MVALSFLPSGATILPPSPLPRRNFLALGCPLLVAIGSAGNAAQAVIKSKAAAQEEKLLESNQRIQQLNGVPPDFPSFVRQGFKVKVVASPKYVTTSTGLIYLDLEQGSGDCPSDGQQVIFNYIGYNEAGRRIDSSYQKGQPSKTRLGDGGLVPGFEEGIKSMRPGGKRRIVVPPELGPPVGPSTFFSSKQFEIFDVELVQVKDCVRKTVGFFSALSCD</sequence>
<dbReference type="FunCoup" id="D8T7I5">
    <property type="interactions" value="1250"/>
</dbReference>
<accession>D8T7I5</accession>
<dbReference type="OMA" id="YIAYNEN"/>
<dbReference type="OrthoDB" id="1902587at2759"/>
<gene>
    <name evidence="3" type="ORF">SELMODRAFT_448462</name>
</gene>
<dbReference type="AlphaFoldDB" id="D8T7I5"/>
<dbReference type="HOGENOM" id="CLU_083172_0_1_1"/>
<dbReference type="InterPro" id="IPR001179">
    <property type="entry name" value="PPIase_FKBP_dom"/>
</dbReference>
<dbReference type="eggNOG" id="ENOG502QVUR">
    <property type="taxonomic scope" value="Eukaryota"/>
</dbReference>
<proteinExistence type="predicted"/>
<dbReference type="Gramene" id="EFJ07351">
    <property type="protein sequence ID" value="EFJ07351"/>
    <property type="gene ID" value="SELMODRAFT_448462"/>
</dbReference>
<dbReference type="GO" id="GO:0003755">
    <property type="term" value="F:peptidyl-prolyl cis-trans isomerase activity"/>
    <property type="evidence" value="ECO:0000318"/>
    <property type="project" value="GO_Central"/>
</dbReference>
<dbReference type="PANTHER" id="PTHR47414">
    <property type="entry name" value="PEPTIDYL-PROLYL CIS-TRANS ISOMERASE FKBP20-2, CHLOROPLASTIC"/>
    <property type="match status" value="1"/>
</dbReference>
<evidence type="ECO:0000256" key="1">
    <source>
        <dbReference type="PROSITE-ProRule" id="PRU00277"/>
    </source>
</evidence>
<keyword evidence="4" id="KW-1185">Reference proteome</keyword>
<dbReference type="InterPro" id="IPR044239">
    <property type="entry name" value="FKBP20-2-like"/>
</dbReference>
<reference evidence="3 4" key="1">
    <citation type="journal article" date="2011" name="Science">
        <title>The Selaginella genome identifies genetic changes associated with the evolution of vascular plants.</title>
        <authorList>
            <person name="Banks J.A."/>
            <person name="Nishiyama T."/>
            <person name="Hasebe M."/>
            <person name="Bowman J.L."/>
            <person name="Gribskov M."/>
            <person name="dePamphilis C."/>
            <person name="Albert V.A."/>
            <person name="Aono N."/>
            <person name="Aoyama T."/>
            <person name="Ambrose B.A."/>
            <person name="Ashton N.W."/>
            <person name="Axtell M.J."/>
            <person name="Barker E."/>
            <person name="Barker M.S."/>
            <person name="Bennetzen J.L."/>
            <person name="Bonawitz N.D."/>
            <person name="Chapple C."/>
            <person name="Cheng C."/>
            <person name="Correa L.G."/>
            <person name="Dacre M."/>
            <person name="DeBarry J."/>
            <person name="Dreyer I."/>
            <person name="Elias M."/>
            <person name="Engstrom E.M."/>
            <person name="Estelle M."/>
            <person name="Feng L."/>
            <person name="Finet C."/>
            <person name="Floyd S.K."/>
            <person name="Frommer W.B."/>
            <person name="Fujita T."/>
            <person name="Gramzow L."/>
            <person name="Gutensohn M."/>
            <person name="Harholt J."/>
            <person name="Hattori M."/>
            <person name="Heyl A."/>
            <person name="Hirai T."/>
            <person name="Hiwatashi Y."/>
            <person name="Ishikawa M."/>
            <person name="Iwata M."/>
            <person name="Karol K.G."/>
            <person name="Koehler B."/>
            <person name="Kolukisaoglu U."/>
            <person name="Kubo M."/>
            <person name="Kurata T."/>
            <person name="Lalonde S."/>
            <person name="Li K."/>
            <person name="Li Y."/>
            <person name="Litt A."/>
            <person name="Lyons E."/>
            <person name="Manning G."/>
            <person name="Maruyama T."/>
            <person name="Michael T.P."/>
            <person name="Mikami K."/>
            <person name="Miyazaki S."/>
            <person name="Morinaga S."/>
            <person name="Murata T."/>
            <person name="Mueller-Roeber B."/>
            <person name="Nelson D.R."/>
            <person name="Obara M."/>
            <person name="Oguri Y."/>
            <person name="Olmstead R.G."/>
            <person name="Onodera N."/>
            <person name="Petersen B.L."/>
            <person name="Pils B."/>
            <person name="Prigge M."/>
            <person name="Rensing S.A."/>
            <person name="Riano-Pachon D.M."/>
            <person name="Roberts A.W."/>
            <person name="Sato Y."/>
            <person name="Scheller H.V."/>
            <person name="Schulz B."/>
            <person name="Schulz C."/>
            <person name="Shakirov E.V."/>
            <person name="Shibagaki N."/>
            <person name="Shinohara N."/>
            <person name="Shippen D.E."/>
            <person name="Soerensen I."/>
            <person name="Sotooka R."/>
            <person name="Sugimoto N."/>
            <person name="Sugita M."/>
            <person name="Sumikawa N."/>
            <person name="Tanurdzic M."/>
            <person name="Theissen G."/>
            <person name="Ulvskov P."/>
            <person name="Wakazuki S."/>
            <person name="Weng J.K."/>
            <person name="Willats W.W."/>
            <person name="Wipf D."/>
            <person name="Wolf P.G."/>
            <person name="Yang L."/>
            <person name="Zimmer A.D."/>
            <person name="Zhu Q."/>
            <person name="Mitros T."/>
            <person name="Hellsten U."/>
            <person name="Loque D."/>
            <person name="Otillar R."/>
            <person name="Salamov A."/>
            <person name="Schmutz J."/>
            <person name="Shapiro H."/>
            <person name="Lindquist E."/>
            <person name="Lucas S."/>
            <person name="Rokhsar D."/>
            <person name="Grigoriev I.V."/>
        </authorList>
    </citation>
    <scope>NUCLEOTIDE SEQUENCE [LARGE SCALE GENOMIC DNA]</scope>
</reference>
<dbReference type="EC" id="5.2.1.8" evidence="1"/>
<feature type="domain" description="PPIase FKBP-type" evidence="2">
    <location>
        <begin position="115"/>
        <end position="202"/>
    </location>
</feature>
<evidence type="ECO:0000313" key="3">
    <source>
        <dbReference type="EMBL" id="EFJ07351.1"/>
    </source>
</evidence>